<reference evidence="1" key="1">
    <citation type="submission" date="2020-07" db="EMBL/GenBank/DDBJ databases">
        <title>Multicomponent nature underlies the extraordinary mechanical properties of spider dragline silk.</title>
        <authorList>
            <person name="Kono N."/>
            <person name="Nakamura H."/>
            <person name="Mori M."/>
            <person name="Yoshida Y."/>
            <person name="Ohtoshi R."/>
            <person name="Malay A.D."/>
            <person name="Moran D.A.P."/>
            <person name="Tomita M."/>
            <person name="Numata K."/>
            <person name="Arakawa K."/>
        </authorList>
    </citation>
    <scope>NUCLEOTIDE SEQUENCE</scope>
</reference>
<dbReference type="Proteomes" id="UP000887116">
    <property type="component" value="Unassembled WGS sequence"/>
</dbReference>
<organism evidence="1 2">
    <name type="scientific">Trichonephila clavata</name>
    <name type="common">Joro spider</name>
    <name type="synonym">Nephila clavata</name>
    <dbReference type="NCBI Taxonomy" id="2740835"/>
    <lineage>
        <taxon>Eukaryota</taxon>
        <taxon>Metazoa</taxon>
        <taxon>Ecdysozoa</taxon>
        <taxon>Arthropoda</taxon>
        <taxon>Chelicerata</taxon>
        <taxon>Arachnida</taxon>
        <taxon>Araneae</taxon>
        <taxon>Araneomorphae</taxon>
        <taxon>Entelegynae</taxon>
        <taxon>Araneoidea</taxon>
        <taxon>Nephilidae</taxon>
        <taxon>Trichonephila</taxon>
    </lineage>
</organism>
<gene>
    <name evidence="1" type="ORF">TNCT_118171</name>
</gene>
<comment type="caution">
    <text evidence="1">The sequence shown here is derived from an EMBL/GenBank/DDBJ whole genome shotgun (WGS) entry which is preliminary data.</text>
</comment>
<dbReference type="EMBL" id="BMAO01018890">
    <property type="protein sequence ID" value="GFR26892.1"/>
    <property type="molecule type" value="Genomic_DNA"/>
</dbReference>
<dbReference type="AlphaFoldDB" id="A0A8X6LZY6"/>
<evidence type="ECO:0000313" key="2">
    <source>
        <dbReference type="Proteomes" id="UP000887116"/>
    </source>
</evidence>
<protein>
    <submittedName>
        <fullName evidence="1">Uncharacterized protein</fullName>
    </submittedName>
</protein>
<proteinExistence type="predicted"/>
<name>A0A8X6LZY6_TRICU</name>
<keyword evidence="2" id="KW-1185">Reference proteome</keyword>
<sequence length="207" mass="23465">MPGADFIYSKGSSAWRKRIQLEGMIKPSYPPKRTMPAFLKLWGIESLRSTGEHTRGELALFLPCPIPDCHAFNKKTDPINLANKFNVLATNSNEILTPDGQKTPVTAAKIPPVMLKFKENFNSLILEITKRYPESTFKLAREYLKVYTPNADDHRAITDNLTEIGEQYYVIPPLASRSRKVVIKVDISRLPISTDIDIERDLTEQGF</sequence>
<dbReference type="OrthoDB" id="8047520at2759"/>
<accession>A0A8X6LZY6</accession>
<evidence type="ECO:0000313" key="1">
    <source>
        <dbReference type="EMBL" id="GFR26892.1"/>
    </source>
</evidence>